<dbReference type="InterPro" id="IPR006076">
    <property type="entry name" value="FAD-dep_OxRdtase"/>
</dbReference>
<evidence type="ECO:0000313" key="18">
    <source>
        <dbReference type="EMBL" id="KAF6311755.1"/>
    </source>
</evidence>
<evidence type="ECO:0000256" key="1">
    <source>
        <dbReference type="ARBA" id="ARBA00001974"/>
    </source>
</evidence>
<evidence type="ECO:0000256" key="5">
    <source>
        <dbReference type="ARBA" id="ARBA00022660"/>
    </source>
</evidence>
<dbReference type="Gene3D" id="3.30.9.10">
    <property type="entry name" value="D-Amino Acid Oxidase, subunit A, domain 2"/>
    <property type="match status" value="1"/>
</dbReference>
<sequence length="486" mass="53708">MFRGAVWLLAGRGSLGRGLSTRSGGWTPDWTEKVSEIKKKIQSALPGGAWHPLYDTSHLPPEHSDVVIVGGGVLGLSVAYWLKRLEKPRGAIKVLVVDRDHTYSQASTGLSVGGIRQQFSLPENIQLSLFSVDFLRNINEYLAVVNDPPLDVQFNPSGYLFLASEKGAAIMENNVKVQRQEGAKVCLMSPEQLRNKFPWINTDGVALASYGLEGEGWFDPWCLLQGLRRKVQSLGVLFSQGEVTRFITSSSHMQTTSGKGVTMKRIHEVHVKMDHSLEYQPVECAIVINAAGAWSGQVAELAGIGKGPPDTLEGTKLPVEPRKRYVYLWHCPEGPGLETPFVADTSGAYFRREGLGHNYLGGCSPTEEEEPDPGNLEVDHDFFQDKVWPPLAHRVPAFQCLKVRSAWAGYYDYNTFDQNGVVGPHPLVSNMYFATGFSGHGLQQAPAVGRAVAEMVLEGQFRTIDLSSFLFSRFYLGEKVEERNII</sequence>
<dbReference type="Gene3D" id="3.50.50.60">
    <property type="entry name" value="FAD/NAD(P)-binding domain"/>
    <property type="match status" value="1"/>
</dbReference>
<dbReference type="PANTHER" id="PTHR13847">
    <property type="entry name" value="SARCOSINE DEHYDROGENASE-RELATED"/>
    <property type="match status" value="1"/>
</dbReference>
<dbReference type="GO" id="GO:0032981">
    <property type="term" value="P:mitochondrial respiratory chain complex I assembly"/>
    <property type="evidence" value="ECO:0007669"/>
    <property type="project" value="TreeGrafter"/>
</dbReference>
<feature type="domain" description="FAD dependent oxidoreductase" evidence="17">
    <location>
        <begin position="65"/>
        <end position="455"/>
    </location>
</feature>
<evidence type="ECO:0000256" key="9">
    <source>
        <dbReference type="ARBA" id="ARBA00022982"/>
    </source>
</evidence>
<keyword evidence="11" id="KW-0560">Oxidoreductase</keyword>
<evidence type="ECO:0000256" key="10">
    <source>
        <dbReference type="ARBA" id="ARBA00022989"/>
    </source>
</evidence>
<dbReference type="FunFam" id="3.30.9.10:FF:000155">
    <property type="entry name" value="FAD-dependent oxidoreductase domain-containing 1"/>
    <property type="match status" value="1"/>
</dbReference>
<dbReference type="AlphaFoldDB" id="A0A7J7UFS7"/>
<comment type="subunit">
    <text evidence="16">Associates with components of the mitochondrial respiratory chain complex I.</text>
</comment>
<evidence type="ECO:0000256" key="3">
    <source>
        <dbReference type="ARBA" id="ARBA00022448"/>
    </source>
</evidence>
<comment type="caution">
    <text evidence="18">The sequence shown here is derived from an EMBL/GenBank/DDBJ whole genome shotgun (WGS) entry which is preliminary data.</text>
</comment>
<evidence type="ECO:0000256" key="8">
    <source>
        <dbReference type="ARBA" id="ARBA00022827"/>
    </source>
</evidence>
<keyword evidence="8" id="KW-0274">FAD</keyword>
<evidence type="ECO:0000256" key="6">
    <source>
        <dbReference type="ARBA" id="ARBA00022692"/>
    </source>
</evidence>
<dbReference type="Pfam" id="PF01266">
    <property type="entry name" value="DAO"/>
    <property type="match status" value="1"/>
</dbReference>
<keyword evidence="10" id="KW-1133">Transmembrane helix</keyword>
<evidence type="ECO:0000256" key="15">
    <source>
        <dbReference type="ARBA" id="ARBA00046185"/>
    </source>
</evidence>
<comment type="cofactor">
    <cofactor evidence="1">
        <name>FAD</name>
        <dbReference type="ChEBI" id="CHEBI:57692"/>
    </cofactor>
</comment>
<gene>
    <name evidence="18" type="ORF">mPipKuh1_005217</name>
</gene>
<dbReference type="EMBL" id="JACAGB010000020">
    <property type="protein sequence ID" value="KAF6311755.1"/>
    <property type="molecule type" value="Genomic_DNA"/>
</dbReference>
<evidence type="ECO:0000256" key="2">
    <source>
        <dbReference type="ARBA" id="ARBA00004434"/>
    </source>
</evidence>
<protein>
    <recommendedName>
        <fullName evidence="14">FAD-dependent oxidoreductase domain-containing protein 1</fullName>
    </recommendedName>
</protein>
<evidence type="ECO:0000256" key="16">
    <source>
        <dbReference type="ARBA" id="ARBA00062907"/>
    </source>
</evidence>
<keyword evidence="9" id="KW-0249">Electron transport</keyword>
<dbReference type="GO" id="GO:0005743">
    <property type="term" value="C:mitochondrial inner membrane"/>
    <property type="evidence" value="ECO:0007669"/>
    <property type="project" value="UniProtKB-SubCell"/>
</dbReference>
<evidence type="ECO:0000256" key="14">
    <source>
        <dbReference type="ARBA" id="ARBA00039785"/>
    </source>
</evidence>
<keyword evidence="13" id="KW-0472">Membrane</keyword>
<keyword evidence="5" id="KW-0679">Respiratory chain</keyword>
<evidence type="ECO:0000256" key="11">
    <source>
        <dbReference type="ARBA" id="ARBA00023002"/>
    </source>
</evidence>
<organism evidence="18 19">
    <name type="scientific">Pipistrellus kuhlii</name>
    <name type="common">Kuhl's pipistrelle</name>
    <dbReference type="NCBI Taxonomy" id="59472"/>
    <lineage>
        <taxon>Eukaryota</taxon>
        <taxon>Metazoa</taxon>
        <taxon>Chordata</taxon>
        <taxon>Craniata</taxon>
        <taxon>Vertebrata</taxon>
        <taxon>Euteleostomi</taxon>
        <taxon>Mammalia</taxon>
        <taxon>Eutheria</taxon>
        <taxon>Laurasiatheria</taxon>
        <taxon>Chiroptera</taxon>
        <taxon>Yangochiroptera</taxon>
        <taxon>Vespertilionidae</taxon>
        <taxon>Pipistrellus</taxon>
    </lineage>
</organism>
<evidence type="ECO:0000256" key="13">
    <source>
        <dbReference type="ARBA" id="ARBA00023136"/>
    </source>
</evidence>
<evidence type="ECO:0000313" key="19">
    <source>
        <dbReference type="Proteomes" id="UP000558488"/>
    </source>
</evidence>
<keyword evidence="7" id="KW-0999">Mitochondrion inner membrane</keyword>
<reference evidence="18 19" key="1">
    <citation type="journal article" date="2020" name="Nature">
        <title>Six reference-quality genomes reveal evolution of bat adaptations.</title>
        <authorList>
            <person name="Jebb D."/>
            <person name="Huang Z."/>
            <person name="Pippel M."/>
            <person name="Hughes G.M."/>
            <person name="Lavrichenko K."/>
            <person name="Devanna P."/>
            <person name="Winkler S."/>
            <person name="Jermiin L.S."/>
            <person name="Skirmuntt E.C."/>
            <person name="Katzourakis A."/>
            <person name="Burkitt-Gray L."/>
            <person name="Ray D.A."/>
            <person name="Sullivan K.A.M."/>
            <person name="Roscito J.G."/>
            <person name="Kirilenko B.M."/>
            <person name="Davalos L.M."/>
            <person name="Corthals A.P."/>
            <person name="Power M.L."/>
            <person name="Jones G."/>
            <person name="Ransome R.D."/>
            <person name="Dechmann D.K.N."/>
            <person name="Locatelli A.G."/>
            <person name="Puechmaille S.J."/>
            <person name="Fedrigo O."/>
            <person name="Jarvis E.D."/>
            <person name="Hiller M."/>
            <person name="Vernes S.C."/>
            <person name="Myers E.W."/>
            <person name="Teeling E.C."/>
        </authorList>
    </citation>
    <scope>NUCLEOTIDE SEQUENCE [LARGE SCALE GENOMIC DNA]</scope>
    <source>
        <strain evidence="18">MPipKuh1</strain>
        <tissue evidence="18">Flight muscle</tissue>
    </source>
</reference>
<proteinExistence type="predicted"/>
<dbReference type="PANTHER" id="PTHR13847:SF287">
    <property type="entry name" value="FAD-DEPENDENT OXIDOREDUCTASE DOMAIN-CONTAINING PROTEIN 1"/>
    <property type="match status" value="1"/>
</dbReference>
<dbReference type="GO" id="GO:0016491">
    <property type="term" value="F:oxidoreductase activity"/>
    <property type="evidence" value="ECO:0007669"/>
    <property type="project" value="UniProtKB-KW"/>
</dbReference>
<dbReference type="InterPro" id="IPR036188">
    <property type="entry name" value="FAD/NAD-bd_sf"/>
</dbReference>
<keyword evidence="4" id="KW-0285">Flavoprotein</keyword>
<keyword evidence="6" id="KW-0812">Transmembrane</keyword>
<keyword evidence="3" id="KW-0813">Transport</keyword>
<name>A0A7J7UFS7_PIPKU</name>
<dbReference type="Proteomes" id="UP000558488">
    <property type="component" value="Unassembled WGS sequence"/>
</dbReference>
<evidence type="ECO:0000256" key="12">
    <source>
        <dbReference type="ARBA" id="ARBA00023128"/>
    </source>
</evidence>
<dbReference type="SUPFAM" id="SSF51905">
    <property type="entry name" value="FAD/NAD(P)-binding domain"/>
    <property type="match status" value="1"/>
</dbReference>
<comment type="function">
    <text evidence="15">Required for the assembly of the mitochondrial membrane respiratory chain NADH dehydrogenase (Complex I). Involved in mid-late stages of complex I assembly.</text>
</comment>
<keyword evidence="19" id="KW-1185">Reference proteome</keyword>
<evidence type="ECO:0000259" key="17">
    <source>
        <dbReference type="Pfam" id="PF01266"/>
    </source>
</evidence>
<evidence type="ECO:0000256" key="4">
    <source>
        <dbReference type="ARBA" id="ARBA00022630"/>
    </source>
</evidence>
<comment type="subcellular location">
    <subcellularLocation>
        <location evidence="2">Mitochondrion inner membrane</location>
        <topology evidence="2">Single-pass membrane protein</topology>
    </subcellularLocation>
</comment>
<keyword evidence="12" id="KW-0496">Mitochondrion</keyword>
<accession>A0A7J7UFS7</accession>
<evidence type="ECO:0000256" key="7">
    <source>
        <dbReference type="ARBA" id="ARBA00022792"/>
    </source>
</evidence>
<dbReference type="OrthoDB" id="424974at2759"/>